<proteinExistence type="predicted"/>
<gene>
    <name evidence="1" type="ORF">THERU_02215</name>
</gene>
<dbReference type="STRING" id="75906.THERU_02215"/>
<sequence length="222" mass="26340">MRFILPWSKRQSKIKLREKYPVGLEVYPFEELNTKRIEVINCLGINMDEPLPLWRRLKGRFWESLEFWVLPPPVQEFIVESSVVLSPLFGMLKVDTPIPYAEHSWEDSCQGSKLKDWWKESLKQISKELFKDQVVVPLVGRQEEGLLDLGTAHKIVRFFFYKKGQRVINPQPHRAYLLRYIAEKRLSLEELSKINFYDYRVKDIEEKGRLIRVIVEGQGAYI</sequence>
<reference evidence="1 2" key="1">
    <citation type="submission" date="2013-12" db="EMBL/GenBank/DDBJ databases">
        <authorList>
            <consortium name="DOE Joint Genome Institute"/>
            <person name="Eisen J."/>
            <person name="Huntemann M."/>
            <person name="Han J."/>
            <person name="Chen A."/>
            <person name="Kyrpides N."/>
            <person name="Mavromatis K."/>
            <person name="Markowitz V."/>
            <person name="Palaniappan K."/>
            <person name="Ivanova N."/>
            <person name="Schaumberg A."/>
            <person name="Pati A."/>
            <person name="Liolios K."/>
            <person name="Nordberg H.P."/>
            <person name="Cantor M.N."/>
            <person name="Hua S.X."/>
            <person name="Woyke T."/>
        </authorList>
    </citation>
    <scope>NUCLEOTIDE SEQUENCE [LARGE SCALE GENOMIC DNA]</scope>
    <source>
        <strain evidence="1 2">DSM 23557</strain>
    </source>
</reference>
<accession>W0DB10</accession>
<dbReference type="Proteomes" id="UP000018914">
    <property type="component" value="Chromosome"/>
</dbReference>
<name>W0DB10_9AQUI</name>
<evidence type="ECO:0000313" key="2">
    <source>
        <dbReference type="Proteomes" id="UP000018914"/>
    </source>
</evidence>
<dbReference type="HOGENOM" id="CLU_1217776_0_0_0"/>
<evidence type="ECO:0000313" key="1">
    <source>
        <dbReference type="EMBL" id="AHE95679.1"/>
    </source>
</evidence>
<dbReference type="KEGG" id="trd:THERU_02215"/>
<dbReference type="EMBL" id="CP007028">
    <property type="protein sequence ID" value="AHE95679.1"/>
    <property type="molecule type" value="Genomic_DNA"/>
</dbReference>
<dbReference type="Pfam" id="PF03883">
    <property type="entry name" value="H2O2_YaaD"/>
    <property type="match status" value="1"/>
</dbReference>
<organism evidence="2">
    <name type="scientific">Thermocrinis ruber</name>
    <dbReference type="NCBI Taxonomy" id="75906"/>
    <lineage>
        <taxon>Bacteria</taxon>
        <taxon>Pseudomonadati</taxon>
        <taxon>Aquificota</taxon>
        <taxon>Aquificia</taxon>
        <taxon>Aquificales</taxon>
        <taxon>Aquificaceae</taxon>
        <taxon>Thermocrinis</taxon>
    </lineage>
</organism>
<dbReference type="eggNOG" id="COG3022">
    <property type="taxonomic scope" value="Bacteria"/>
</dbReference>
<dbReference type="AlphaFoldDB" id="W0DB10"/>
<protein>
    <recommendedName>
        <fullName evidence="3">Peroxide stress protein YaaA</fullName>
    </recommendedName>
</protein>
<dbReference type="OrthoDB" id="12992at2"/>
<keyword evidence="2" id="KW-1185">Reference proteome</keyword>
<evidence type="ECO:0008006" key="3">
    <source>
        <dbReference type="Google" id="ProtNLM"/>
    </source>
</evidence>
<dbReference type="InterPro" id="IPR005583">
    <property type="entry name" value="YaaA"/>
</dbReference>